<sequence length="333" mass="36364">MNDPILRISDLHVSFHVRGGEVQAVRGVSLDVNRGETVAIVGESGSGKSVTAQSILRLIPTPPGEYKQGSIEFMGQDLLTKSEQEMEAIRGQEIGMIFQDPMTSLNPTLTVGFQISEVLIKHQNMTKAQATSRAEELLTLVGIPNAKDRVRQYPHQFSGGMRQRVMIAIALACTPSLLIADEPTTALDVTIQAQIMQLLKDLQAKTGTSIILITHDLGVVAETCDRVVVMYAGKVVETGTKEEIFRNPQHPYTRGLLRSLPRLDHSKSEPLIPIHGTPPDMSAPPKGCAFCARCDEAMRICVDNDPVNYTISETQGARCWLHDPVCKKEGASA</sequence>
<dbReference type="GO" id="GO:0005886">
    <property type="term" value="C:plasma membrane"/>
    <property type="evidence" value="ECO:0007669"/>
    <property type="project" value="UniProtKB-SubCell"/>
</dbReference>
<dbReference type="Pfam" id="PF00005">
    <property type="entry name" value="ABC_tran"/>
    <property type="match status" value="1"/>
</dbReference>
<keyword evidence="10" id="KW-1185">Reference proteome</keyword>
<dbReference type="InterPro" id="IPR003439">
    <property type="entry name" value="ABC_transporter-like_ATP-bd"/>
</dbReference>
<dbReference type="PROSITE" id="PS00211">
    <property type="entry name" value="ABC_TRANSPORTER_1"/>
    <property type="match status" value="1"/>
</dbReference>
<keyword evidence="5" id="KW-0547">Nucleotide-binding</keyword>
<accession>A0A6C0FZF0</accession>
<evidence type="ECO:0000256" key="1">
    <source>
        <dbReference type="ARBA" id="ARBA00004202"/>
    </source>
</evidence>
<keyword evidence="6 9" id="KW-0067">ATP-binding</keyword>
<dbReference type="InterPro" id="IPR017871">
    <property type="entry name" value="ABC_transporter-like_CS"/>
</dbReference>
<name>A0A6C0FZF0_9BACL</name>
<evidence type="ECO:0000256" key="5">
    <source>
        <dbReference type="ARBA" id="ARBA00022741"/>
    </source>
</evidence>
<keyword evidence="4" id="KW-1003">Cell membrane</keyword>
<dbReference type="InterPro" id="IPR013563">
    <property type="entry name" value="Oligopep_ABC_C"/>
</dbReference>
<proteinExistence type="inferred from homology"/>
<dbReference type="PANTHER" id="PTHR43297:SF2">
    <property type="entry name" value="DIPEPTIDE TRANSPORT ATP-BINDING PROTEIN DPPD"/>
    <property type="match status" value="1"/>
</dbReference>
<reference evidence="9 10" key="1">
    <citation type="submission" date="2020-01" db="EMBL/GenBank/DDBJ databases">
        <title>Paenibacillus sp. nov., isolated from tomato rhizosphere.</title>
        <authorList>
            <person name="Weon H.-Y."/>
            <person name="Lee S.A."/>
        </authorList>
    </citation>
    <scope>NUCLEOTIDE SEQUENCE [LARGE SCALE GENOMIC DNA]</scope>
    <source>
        <strain evidence="9 10">12200R-189</strain>
    </source>
</reference>
<dbReference type="SUPFAM" id="SSF52540">
    <property type="entry name" value="P-loop containing nucleoside triphosphate hydrolases"/>
    <property type="match status" value="1"/>
</dbReference>
<dbReference type="GO" id="GO:0016887">
    <property type="term" value="F:ATP hydrolysis activity"/>
    <property type="evidence" value="ECO:0007669"/>
    <property type="project" value="InterPro"/>
</dbReference>
<evidence type="ECO:0000313" key="10">
    <source>
        <dbReference type="Proteomes" id="UP000476064"/>
    </source>
</evidence>
<dbReference type="Gene3D" id="3.40.50.300">
    <property type="entry name" value="P-loop containing nucleotide triphosphate hydrolases"/>
    <property type="match status" value="1"/>
</dbReference>
<dbReference type="PANTHER" id="PTHR43297">
    <property type="entry name" value="OLIGOPEPTIDE TRANSPORT ATP-BINDING PROTEIN APPD"/>
    <property type="match status" value="1"/>
</dbReference>
<dbReference type="InterPro" id="IPR027417">
    <property type="entry name" value="P-loop_NTPase"/>
</dbReference>
<dbReference type="Proteomes" id="UP000476064">
    <property type="component" value="Chromosome"/>
</dbReference>
<comment type="subcellular location">
    <subcellularLocation>
        <location evidence="1">Cell membrane</location>
        <topology evidence="1">Peripheral membrane protein</topology>
    </subcellularLocation>
</comment>
<dbReference type="KEGG" id="plyc:GXP70_12090"/>
<keyword evidence="7" id="KW-0472">Membrane</keyword>
<dbReference type="InterPro" id="IPR003593">
    <property type="entry name" value="AAA+_ATPase"/>
</dbReference>
<dbReference type="GO" id="GO:0015833">
    <property type="term" value="P:peptide transport"/>
    <property type="evidence" value="ECO:0007669"/>
    <property type="project" value="InterPro"/>
</dbReference>
<evidence type="ECO:0000256" key="3">
    <source>
        <dbReference type="ARBA" id="ARBA00022448"/>
    </source>
</evidence>
<organism evidence="9 10">
    <name type="scientific">Paenibacillus lycopersici</name>
    <dbReference type="NCBI Taxonomy" id="2704462"/>
    <lineage>
        <taxon>Bacteria</taxon>
        <taxon>Bacillati</taxon>
        <taxon>Bacillota</taxon>
        <taxon>Bacilli</taxon>
        <taxon>Bacillales</taxon>
        <taxon>Paenibacillaceae</taxon>
        <taxon>Paenibacillus</taxon>
    </lineage>
</organism>
<dbReference type="FunFam" id="3.40.50.300:FF:000016">
    <property type="entry name" value="Oligopeptide ABC transporter ATP-binding component"/>
    <property type="match status" value="1"/>
</dbReference>
<gene>
    <name evidence="9" type="ORF">GXP70_12090</name>
</gene>
<keyword evidence="3" id="KW-0813">Transport</keyword>
<dbReference type="RefSeq" id="WP_162356964.1">
    <property type="nucleotide sequence ID" value="NZ_CP048209.1"/>
</dbReference>
<evidence type="ECO:0000256" key="7">
    <source>
        <dbReference type="ARBA" id="ARBA00023136"/>
    </source>
</evidence>
<evidence type="ECO:0000256" key="2">
    <source>
        <dbReference type="ARBA" id="ARBA00005417"/>
    </source>
</evidence>
<evidence type="ECO:0000256" key="4">
    <source>
        <dbReference type="ARBA" id="ARBA00022475"/>
    </source>
</evidence>
<dbReference type="SMART" id="SM00382">
    <property type="entry name" value="AAA"/>
    <property type="match status" value="1"/>
</dbReference>
<evidence type="ECO:0000313" key="9">
    <source>
        <dbReference type="EMBL" id="QHT60604.1"/>
    </source>
</evidence>
<dbReference type="PROSITE" id="PS50893">
    <property type="entry name" value="ABC_TRANSPORTER_2"/>
    <property type="match status" value="1"/>
</dbReference>
<feature type="domain" description="ABC transporter" evidence="8">
    <location>
        <begin position="6"/>
        <end position="257"/>
    </location>
</feature>
<dbReference type="AlphaFoldDB" id="A0A6C0FZF0"/>
<dbReference type="CDD" id="cd03257">
    <property type="entry name" value="ABC_NikE_OppD_transporters"/>
    <property type="match status" value="1"/>
</dbReference>
<protein>
    <submittedName>
        <fullName evidence="9">ABC transporter ATP-binding protein</fullName>
    </submittedName>
</protein>
<dbReference type="GO" id="GO:0005524">
    <property type="term" value="F:ATP binding"/>
    <property type="evidence" value="ECO:0007669"/>
    <property type="project" value="UniProtKB-KW"/>
</dbReference>
<evidence type="ECO:0000256" key="6">
    <source>
        <dbReference type="ARBA" id="ARBA00022840"/>
    </source>
</evidence>
<dbReference type="NCBIfam" id="TIGR01727">
    <property type="entry name" value="oligo_HPY"/>
    <property type="match status" value="1"/>
</dbReference>
<dbReference type="EMBL" id="CP048209">
    <property type="protein sequence ID" value="QHT60604.1"/>
    <property type="molecule type" value="Genomic_DNA"/>
</dbReference>
<dbReference type="Pfam" id="PF08352">
    <property type="entry name" value="oligo_HPY"/>
    <property type="match status" value="1"/>
</dbReference>
<evidence type="ECO:0000259" key="8">
    <source>
        <dbReference type="PROSITE" id="PS50893"/>
    </source>
</evidence>
<comment type="similarity">
    <text evidence="2">Belongs to the ABC transporter superfamily.</text>
</comment>
<dbReference type="InterPro" id="IPR050388">
    <property type="entry name" value="ABC_Ni/Peptide_Import"/>
</dbReference>